<name>A0A7Y3WY87_9HYPH</name>
<sequence length="207" mass="23440">MTLKQQLFQRFPLDGSVFVAGEKLTTPYHIYDGTMLSLGGTVDGEVATRFLKAEDLKPVLDTNGRAIAAIWICDFIKANLDTHHELQISLFATRCQVKPVRANEFSFYSALKDIPGLVMVCHGLWNNTERVVRYNQEHLLLNARLTKSKLDFSGDNWTFEFRDVDGGLIADGSVPAIRRQPARVRWKIARQMGVRGLLNYLEHLFSG</sequence>
<evidence type="ECO:0000313" key="2">
    <source>
        <dbReference type="Proteomes" id="UP000526233"/>
    </source>
</evidence>
<reference evidence="1 2" key="1">
    <citation type="submission" date="2018-11" db="EMBL/GenBank/DDBJ databases">
        <title>Genome sequencing and analysis.</title>
        <authorList>
            <person name="Huang Y.-T."/>
        </authorList>
    </citation>
    <scope>NUCLEOTIDE SEQUENCE [LARGE SCALE GENOMIC DNA]</scope>
    <source>
        <strain evidence="1 2">SHIN</strain>
    </source>
</reference>
<dbReference type="Proteomes" id="UP000526233">
    <property type="component" value="Unassembled WGS sequence"/>
</dbReference>
<gene>
    <name evidence="1" type="ORF">EHE22_23145</name>
</gene>
<protein>
    <submittedName>
        <fullName evidence="1">Uncharacterized protein</fullName>
    </submittedName>
</protein>
<comment type="caution">
    <text evidence="1">The sequence shown here is derived from an EMBL/GenBank/DDBJ whole genome shotgun (WGS) entry which is preliminary data.</text>
</comment>
<organism evidence="1 2">
    <name type="scientific">Brucella pseudogrignonensis</name>
    <dbReference type="NCBI Taxonomy" id="419475"/>
    <lineage>
        <taxon>Bacteria</taxon>
        <taxon>Pseudomonadati</taxon>
        <taxon>Pseudomonadota</taxon>
        <taxon>Alphaproteobacteria</taxon>
        <taxon>Hyphomicrobiales</taxon>
        <taxon>Brucellaceae</taxon>
        <taxon>Brucella/Ochrobactrum group</taxon>
        <taxon>Brucella</taxon>
    </lineage>
</organism>
<dbReference type="AlphaFoldDB" id="A0A7Y3WY87"/>
<accession>A0A7Y3WY87</accession>
<proteinExistence type="predicted"/>
<evidence type="ECO:0000313" key="1">
    <source>
        <dbReference type="EMBL" id="NNV23290.1"/>
    </source>
</evidence>
<dbReference type="RefSeq" id="WP_171380407.1">
    <property type="nucleotide sequence ID" value="NZ_PKQI01000004.1"/>
</dbReference>
<dbReference type="EMBL" id="PKQI01000004">
    <property type="protein sequence ID" value="NNV23290.1"/>
    <property type="molecule type" value="Genomic_DNA"/>
</dbReference>